<gene>
    <name evidence="11" type="ORF">EJN90_12305</name>
</gene>
<keyword evidence="12" id="KW-1185">Reference proteome</keyword>
<accession>A0A3S9HDG4</accession>
<comment type="function">
    <text evidence="7 8">Key enzyme in folate metabolism. Catalyzes an essential reaction for de novo glycine and purine synthesis, and for DNA precursor synthesis.</text>
</comment>
<evidence type="ECO:0000256" key="5">
    <source>
        <dbReference type="ARBA" id="ARBA00022857"/>
    </source>
</evidence>
<comment type="pathway">
    <text evidence="1 8">Cofactor biosynthesis; tetrahydrofolate biosynthesis; 5,6,7,8-tetrahydrofolate from 7,8-dihydrofolate: step 1/1.</text>
</comment>
<organism evidence="11 12">
    <name type="scientific">Jeotgalibaca ciconiae</name>
    <dbReference type="NCBI Taxonomy" id="2496265"/>
    <lineage>
        <taxon>Bacteria</taxon>
        <taxon>Bacillati</taxon>
        <taxon>Bacillota</taxon>
        <taxon>Bacilli</taxon>
        <taxon>Lactobacillales</taxon>
        <taxon>Carnobacteriaceae</taxon>
        <taxon>Jeotgalibaca</taxon>
    </lineage>
</organism>
<dbReference type="GO" id="GO:0006730">
    <property type="term" value="P:one-carbon metabolic process"/>
    <property type="evidence" value="ECO:0007669"/>
    <property type="project" value="UniProtKB-KW"/>
</dbReference>
<dbReference type="EC" id="1.5.1.3" evidence="3 8"/>
<dbReference type="UniPathway" id="UPA00077">
    <property type="reaction ID" value="UER00158"/>
</dbReference>
<dbReference type="PIRSF" id="PIRSF000194">
    <property type="entry name" value="DHFR"/>
    <property type="match status" value="1"/>
</dbReference>
<evidence type="ECO:0000313" key="12">
    <source>
        <dbReference type="Proteomes" id="UP000273326"/>
    </source>
</evidence>
<dbReference type="GO" id="GO:0005829">
    <property type="term" value="C:cytosol"/>
    <property type="evidence" value="ECO:0007669"/>
    <property type="project" value="TreeGrafter"/>
</dbReference>
<feature type="domain" description="DHFR" evidence="10">
    <location>
        <begin position="1"/>
        <end position="160"/>
    </location>
</feature>
<dbReference type="GO" id="GO:0004146">
    <property type="term" value="F:dihydrofolate reductase activity"/>
    <property type="evidence" value="ECO:0007669"/>
    <property type="project" value="UniProtKB-EC"/>
</dbReference>
<evidence type="ECO:0000256" key="1">
    <source>
        <dbReference type="ARBA" id="ARBA00004903"/>
    </source>
</evidence>
<dbReference type="InterPro" id="IPR024072">
    <property type="entry name" value="DHFR-like_dom_sf"/>
</dbReference>
<dbReference type="CDD" id="cd00209">
    <property type="entry name" value="DHFR"/>
    <property type="match status" value="1"/>
</dbReference>
<dbReference type="InterPro" id="IPR001796">
    <property type="entry name" value="DHFR_dom"/>
</dbReference>
<dbReference type="AlphaFoldDB" id="A0A3S9HDG4"/>
<evidence type="ECO:0000259" key="10">
    <source>
        <dbReference type="PROSITE" id="PS51330"/>
    </source>
</evidence>
<dbReference type="KEGG" id="jeh:EJN90_12305"/>
<comment type="similarity">
    <text evidence="2 8 9">Belongs to the dihydrofolate reductase family.</text>
</comment>
<reference evidence="12" key="1">
    <citation type="submission" date="2018-12" db="EMBL/GenBank/DDBJ databases">
        <title>Complete genome sequencing of Jeotgalibaca sp. H21T32.</title>
        <authorList>
            <person name="Bae J.-W."/>
            <person name="Lee S.-Y."/>
        </authorList>
    </citation>
    <scope>NUCLEOTIDE SEQUENCE [LARGE SCALE GENOMIC DNA]</scope>
    <source>
        <strain evidence="12">H21T32</strain>
    </source>
</reference>
<dbReference type="PANTHER" id="PTHR48069">
    <property type="entry name" value="DIHYDROFOLATE REDUCTASE"/>
    <property type="match status" value="1"/>
</dbReference>
<evidence type="ECO:0000256" key="8">
    <source>
        <dbReference type="PIRNR" id="PIRNR000194"/>
    </source>
</evidence>
<dbReference type="Gene3D" id="3.40.430.10">
    <property type="entry name" value="Dihydrofolate Reductase, subunit A"/>
    <property type="match status" value="1"/>
</dbReference>
<evidence type="ECO:0000256" key="4">
    <source>
        <dbReference type="ARBA" id="ARBA00022563"/>
    </source>
</evidence>
<dbReference type="GO" id="GO:0070401">
    <property type="term" value="F:NADP+ binding"/>
    <property type="evidence" value="ECO:0007669"/>
    <property type="project" value="UniProtKB-ARBA"/>
</dbReference>
<dbReference type="OrthoDB" id="9804315at2"/>
<dbReference type="InterPro" id="IPR017925">
    <property type="entry name" value="DHFR_CS"/>
</dbReference>
<name>A0A3S9HDG4_9LACT</name>
<sequence>MFILIWAEDETGAIGKGGGLPWSLPNDMKFFKDTTTEHTVVMGRKTFESMGKRPLPKRNNIILTRQEDYQADHVTVVHDLKELKKQIPKRENIYVIGGSEIYRLFLPIADVLWRTKVSGNFDGDTFFPEVNWQEWRLAEEKEGIVDAKNQHKHVFQKFIKMND</sequence>
<dbReference type="Proteomes" id="UP000273326">
    <property type="component" value="Chromosome"/>
</dbReference>
<comment type="catalytic activity">
    <reaction evidence="8">
        <text>(6S)-5,6,7,8-tetrahydrofolate + NADP(+) = 7,8-dihydrofolate + NADPH + H(+)</text>
        <dbReference type="Rhea" id="RHEA:15009"/>
        <dbReference type="ChEBI" id="CHEBI:15378"/>
        <dbReference type="ChEBI" id="CHEBI:57451"/>
        <dbReference type="ChEBI" id="CHEBI:57453"/>
        <dbReference type="ChEBI" id="CHEBI:57783"/>
        <dbReference type="ChEBI" id="CHEBI:58349"/>
        <dbReference type="EC" id="1.5.1.3"/>
    </reaction>
</comment>
<dbReference type="FunFam" id="3.40.430.10:FF:000001">
    <property type="entry name" value="Dihydrofolate reductase"/>
    <property type="match status" value="1"/>
</dbReference>
<evidence type="ECO:0000313" key="11">
    <source>
        <dbReference type="EMBL" id="AZP05361.1"/>
    </source>
</evidence>
<dbReference type="SUPFAM" id="SSF53597">
    <property type="entry name" value="Dihydrofolate reductase-like"/>
    <property type="match status" value="1"/>
</dbReference>
<keyword evidence="5 8" id="KW-0521">NADP</keyword>
<dbReference type="InterPro" id="IPR012259">
    <property type="entry name" value="DHFR"/>
</dbReference>
<evidence type="ECO:0000256" key="9">
    <source>
        <dbReference type="RuleBase" id="RU004474"/>
    </source>
</evidence>
<evidence type="ECO:0000256" key="2">
    <source>
        <dbReference type="ARBA" id="ARBA00009539"/>
    </source>
</evidence>
<dbReference type="EMBL" id="CP034465">
    <property type="protein sequence ID" value="AZP05361.1"/>
    <property type="molecule type" value="Genomic_DNA"/>
</dbReference>
<dbReference type="RefSeq" id="WP_126111678.1">
    <property type="nucleotide sequence ID" value="NZ_CP034465.1"/>
</dbReference>
<dbReference type="PROSITE" id="PS00075">
    <property type="entry name" value="DHFR_1"/>
    <property type="match status" value="1"/>
</dbReference>
<keyword evidence="4 8" id="KW-0554">One-carbon metabolism</keyword>
<dbReference type="Pfam" id="PF00186">
    <property type="entry name" value="DHFR_1"/>
    <property type="match status" value="1"/>
</dbReference>
<evidence type="ECO:0000256" key="7">
    <source>
        <dbReference type="ARBA" id="ARBA00025067"/>
    </source>
</evidence>
<dbReference type="PROSITE" id="PS51330">
    <property type="entry name" value="DHFR_2"/>
    <property type="match status" value="1"/>
</dbReference>
<dbReference type="GO" id="GO:0046654">
    <property type="term" value="P:tetrahydrofolate biosynthetic process"/>
    <property type="evidence" value="ECO:0007669"/>
    <property type="project" value="UniProtKB-UniPathway"/>
</dbReference>
<dbReference type="GO" id="GO:0046452">
    <property type="term" value="P:dihydrofolate metabolic process"/>
    <property type="evidence" value="ECO:0007669"/>
    <property type="project" value="TreeGrafter"/>
</dbReference>
<evidence type="ECO:0000256" key="6">
    <source>
        <dbReference type="ARBA" id="ARBA00023002"/>
    </source>
</evidence>
<dbReference type="PANTHER" id="PTHR48069:SF3">
    <property type="entry name" value="DIHYDROFOLATE REDUCTASE"/>
    <property type="match status" value="1"/>
</dbReference>
<keyword evidence="6 8" id="KW-0560">Oxidoreductase</keyword>
<dbReference type="PRINTS" id="PR00070">
    <property type="entry name" value="DHFR"/>
</dbReference>
<evidence type="ECO:0000256" key="3">
    <source>
        <dbReference type="ARBA" id="ARBA00012856"/>
    </source>
</evidence>
<protein>
    <recommendedName>
        <fullName evidence="3 8">Dihydrofolate reductase</fullName>
        <ecNumber evidence="3 8">1.5.1.3</ecNumber>
    </recommendedName>
</protein>
<proteinExistence type="inferred from homology"/>
<dbReference type="GO" id="GO:0046655">
    <property type="term" value="P:folic acid metabolic process"/>
    <property type="evidence" value="ECO:0007669"/>
    <property type="project" value="TreeGrafter"/>
</dbReference>